<proteinExistence type="predicted"/>
<name>A0A8D8UNU8_9HEMI</name>
<sequence>MYRPKPRTPRTRRSETRRIFKPCPKSGRDRVSCVNNRRKRTRNERKRKNEKNWRMRRNVVTLKRKKMKERMRRRKKGVEMKVLDKEALRKEMKKKMAVKAGKETPVDPADAKIENYRQRKMAERLIPNKYKRLYKIMMDGRKKRVKELNHLKLKRYTLDELKLEQERVDKEKMIGEQESKQEDKLKLKR</sequence>
<feature type="compositionally biased region" description="Basic residues" evidence="1">
    <location>
        <begin position="1"/>
        <end position="11"/>
    </location>
</feature>
<evidence type="ECO:0000256" key="1">
    <source>
        <dbReference type="SAM" id="MobiDB-lite"/>
    </source>
</evidence>
<feature type="region of interest" description="Disordered" evidence="1">
    <location>
        <begin position="1"/>
        <end position="52"/>
    </location>
</feature>
<dbReference type="EMBL" id="HBUF01343930">
    <property type="protein sequence ID" value="CAG6707186.1"/>
    <property type="molecule type" value="Transcribed_RNA"/>
</dbReference>
<evidence type="ECO:0000313" key="2">
    <source>
        <dbReference type="EMBL" id="CAG6707186.1"/>
    </source>
</evidence>
<protein>
    <submittedName>
        <fullName evidence="2">Uncharacterized protein</fullName>
    </submittedName>
</protein>
<feature type="region of interest" description="Disordered" evidence="1">
    <location>
        <begin position="169"/>
        <end position="189"/>
    </location>
</feature>
<reference evidence="2" key="1">
    <citation type="submission" date="2021-05" db="EMBL/GenBank/DDBJ databases">
        <authorList>
            <person name="Alioto T."/>
            <person name="Alioto T."/>
            <person name="Gomez Garrido J."/>
        </authorList>
    </citation>
    <scope>NUCLEOTIDE SEQUENCE</scope>
</reference>
<organism evidence="2">
    <name type="scientific">Cacopsylla melanoneura</name>
    <dbReference type="NCBI Taxonomy" id="428564"/>
    <lineage>
        <taxon>Eukaryota</taxon>
        <taxon>Metazoa</taxon>
        <taxon>Ecdysozoa</taxon>
        <taxon>Arthropoda</taxon>
        <taxon>Hexapoda</taxon>
        <taxon>Insecta</taxon>
        <taxon>Pterygota</taxon>
        <taxon>Neoptera</taxon>
        <taxon>Paraneoptera</taxon>
        <taxon>Hemiptera</taxon>
        <taxon>Sternorrhyncha</taxon>
        <taxon>Psylloidea</taxon>
        <taxon>Psyllidae</taxon>
        <taxon>Psyllinae</taxon>
        <taxon>Cacopsylla</taxon>
    </lineage>
</organism>
<accession>A0A8D8UNU8</accession>
<feature type="compositionally biased region" description="Basic residues" evidence="1">
    <location>
        <begin position="36"/>
        <end position="52"/>
    </location>
</feature>
<dbReference type="AlphaFoldDB" id="A0A8D8UNU8"/>